<protein>
    <submittedName>
        <fullName evidence="4">PaaX domain-containing protein, C-domain protein</fullName>
    </submittedName>
</protein>
<dbReference type="RefSeq" id="WP_052596570.1">
    <property type="nucleotide sequence ID" value="NZ_CP011112.1"/>
</dbReference>
<dbReference type="Proteomes" id="UP000066480">
    <property type="component" value="Chromosome"/>
</dbReference>
<evidence type="ECO:0000259" key="3">
    <source>
        <dbReference type="Pfam" id="PF20803"/>
    </source>
</evidence>
<feature type="domain" description="Transcriptional repressor PaaX-like C-terminal" evidence="2">
    <location>
        <begin position="192"/>
        <end position="245"/>
    </location>
</feature>
<dbReference type="PANTHER" id="PTHR30319:SF1">
    <property type="entry name" value="TRANSCRIPTIONAL REPRESSOR PAAX"/>
    <property type="match status" value="1"/>
</dbReference>
<dbReference type="Pfam" id="PF08223">
    <property type="entry name" value="PaaX_C"/>
    <property type="match status" value="1"/>
</dbReference>
<dbReference type="STRING" id="571913.VV02_05375"/>
<dbReference type="AlphaFoldDB" id="A0A0K1JPL5"/>
<accession>A0A0K1JPL5</accession>
<dbReference type="Pfam" id="PF20803">
    <property type="entry name" value="PaaX_M"/>
    <property type="match status" value="1"/>
</dbReference>
<evidence type="ECO:0000259" key="2">
    <source>
        <dbReference type="Pfam" id="PF08223"/>
    </source>
</evidence>
<dbReference type="Gene3D" id="1.10.10.10">
    <property type="entry name" value="Winged helix-like DNA-binding domain superfamily/Winged helix DNA-binding domain"/>
    <property type="match status" value="1"/>
</dbReference>
<feature type="domain" description="Transcriptional repressor PaaX-like central Cas2-like" evidence="3">
    <location>
        <begin position="95"/>
        <end position="144"/>
    </location>
</feature>
<gene>
    <name evidence="4" type="ORF">VV02_05375</name>
</gene>
<keyword evidence="5" id="KW-1185">Reference proteome</keyword>
<sequence>MPYADRTSPSTEPPPLSARSVALSLLLGSHPDRMTARQLTRAAEHVGIAAATLRVALTRAVAAGDLRRDGPDYVLGERLVARQRRQDAAVEDAETPWAGDWEMAVIVIAGRSGPERAALRDRLTDARLTELREGVWTRPANLSRPTSYADDPVLTTFRATPDDAADLVGRLWDLPGWATDGRALLARLARTHEPAERLAVAAQLVRHLTTDPLLPAALLPTDWPGAELRAAYAGYQGDLRAAANAAPRS</sequence>
<dbReference type="Gene3D" id="1.20.58.1460">
    <property type="match status" value="1"/>
</dbReference>
<dbReference type="InterPro" id="IPR012906">
    <property type="entry name" value="PaaX-like_N"/>
</dbReference>
<dbReference type="InterPro" id="IPR013225">
    <property type="entry name" value="PaaX_C"/>
</dbReference>
<organism evidence="4 5">
    <name type="scientific">Luteipulveratus mongoliensis</name>
    <dbReference type="NCBI Taxonomy" id="571913"/>
    <lineage>
        <taxon>Bacteria</taxon>
        <taxon>Bacillati</taxon>
        <taxon>Actinomycetota</taxon>
        <taxon>Actinomycetes</taxon>
        <taxon>Micrococcales</taxon>
        <taxon>Dermacoccaceae</taxon>
        <taxon>Luteipulveratus</taxon>
    </lineage>
</organism>
<dbReference type="PATRIC" id="fig|571913.6.peg.1095"/>
<proteinExistence type="predicted"/>
<evidence type="ECO:0000313" key="5">
    <source>
        <dbReference type="Proteomes" id="UP000066480"/>
    </source>
</evidence>
<dbReference type="Gene3D" id="3.30.70.2650">
    <property type="match status" value="1"/>
</dbReference>
<feature type="domain" description="Transcriptional repressor PaaX-like N-terminal" evidence="1">
    <location>
        <begin position="17"/>
        <end position="69"/>
    </location>
</feature>
<evidence type="ECO:0000259" key="1">
    <source>
        <dbReference type="Pfam" id="PF07848"/>
    </source>
</evidence>
<evidence type="ECO:0000313" key="4">
    <source>
        <dbReference type="EMBL" id="AKU18662.1"/>
    </source>
</evidence>
<dbReference type="Pfam" id="PF07848">
    <property type="entry name" value="PaaX"/>
    <property type="match status" value="1"/>
</dbReference>
<dbReference type="GO" id="GO:0006351">
    <property type="term" value="P:DNA-templated transcription"/>
    <property type="evidence" value="ECO:0007669"/>
    <property type="project" value="TreeGrafter"/>
</dbReference>
<dbReference type="KEGG" id="lmoi:VV02_05375"/>
<dbReference type="InterPro" id="IPR036388">
    <property type="entry name" value="WH-like_DNA-bd_sf"/>
</dbReference>
<dbReference type="InterPro" id="IPR048846">
    <property type="entry name" value="PaaX-like_central"/>
</dbReference>
<name>A0A0K1JPL5_9MICO</name>
<dbReference type="EMBL" id="CP011112">
    <property type="protein sequence ID" value="AKU18662.1"/>
    <property type="molecule type" value="Genomic_DNA"/>
</dbReference>
<reference evidence="4" key="1">
    <citation type="submission" date="2015-03" db="EMBL/GenBank/DDBJ databases">
        <title>Luteipulveratus halotolerans sp. nov., a novel actinobacterium (Dermacoccaceae) from Sarawak, Malaysia.</title>
        <authorList>
            <person name="Juboi H."/>
            <person name="Basik A."/>
            <person name="Shamsul S.S."/>
            <person name="Arnold P."/>
            <person name="Schmitt E.K."/>
            <person name="Sanglier J.-J."/>
            <person name="Yeo T."/>
        </authorList>
    </citation>
    <scope>NUCLEOTIDE SEQUENCE [LARGE SCALE GENOMIC DNA]</scope>
    <source>
        <strain evidence="4">MN07-A0370</strain>
    </source>
</reference>
<dbReference type="PANTHER" id="PTHR30319">
    <property type="entry name" value="PHENYLACETIC ACID REGULATOR-RELATED TRANSCRIPTIONAL REPRESSOR"/>
    <property type="match status" value="1"/>
</dbReference>